<dbReference type="EMBL" id="LZSO01000031">
    <property type="protein sequence ID" value="OBB27294.1"/>
    <property type="molecule type" value="Genomic_DNA"/>
</dbReference>
<dbReference type="InterPro" id="IPR027417">
    <property type="entry name" value="P-loop_NTPase"/>
</dbReference>
<accession>A0A1A0R0J3</accession>
<evidence type="ECO:0000313" key="3">
    <source>
        <dbReference type="Proteomes" id="UP000093902"/>
    </source>
</evidence>
<feature type="transmembrane region" description="Helical" evidence="1">
    <location>
        <begin position="386"/>
        <end position="406"/>
    </location>
</feature>
<gene>
    <name evidence="2" type="ORF">A5792_24655</name>
</gene>
<proteinExistence type="predicted"/>
<evidence type="ECO:0000256" key="1">
    <source>
        <dbReference type="SAM" id="Phobius"/>
    </source>
</evidence>
<dbReference type="STRING" id="43304.GCA_001403655_06726"/>
<keyword evidence="1" id="KW-1133">Transmembrane helix</keyword>
<organism evidence="2 3">
    <name type="scientific">Mycolicibacterium peregrinum</name>
    <name type="common">Mycobacterium peregrinum</name>
    <dbReference type="NCBI Taxonomy" id="43304"/>
    <lineage>
        <taxon>Bacteria</taxon>
        <taxon>Bacillati</taxon>
        <taxon>Actinomycetota</taxon>
        <taxon>Actinomycetes</taxon>
        <taxon>Mycobacteriales</taxon>
        <taxon>Mycobacteriaceae</taxon>
        <taxon>Mycolicibacterium</taxon>
    </lineage>
</organism>
<name>A0A1A0R0J3_MYCPR</name>
<keyword evidence="1" id="KW-0472">Membrane</keyword>
<comment type="caution">
    <text evidence="2">The sequence shown here is derived from an EMBL/GenBank/DDBJ whole genome shotgun (WGS) entry which is preliminary data.</text>
</comment>
<keyword evidence="1" id="KW-0812">Transmembrane</keyword>
<reference evidence="3" key="1">
    <citation type="submission" date="2016-06" db="EMBL/GenBank/DDBJ databases">
        <authorList>
            <person name="Sutton G."/>
            <person name="Brinkac L."/>
            <person name="Sanka R."/>
            <person name="Adams M."/>
            <person name="Lau E."/>
            <person name="Mehaffy C."/>
            <person name="Tameris M."/>
            <person name="Hatherill M."/>
            <person name="Hanekom W."/>
            <person name="Mahomed H."/>
            <person name="Mcshane H."/>
        </authorList>
    </citation>
    <scope>NUCLEOTIDE SEQUENCE [LARGE SCALE GENOMIC DNA]</scope>
    <source>
        <strain evidence="3">852002-51209_SCH5440388</strain>
    </source>
</reference>
<protein>
    <submittedName>
        <fullName evidence="2">Uncharacterized protein</fullName>
    </submittedName>
</protein>
<dbReference type="AlphaFoldDB" id="A0A1A0R0J3"/>
<dbReference type="Proteomes" id="UP000093902">
    <property type="component" value="Unassembled WGS sequence"/>
</dbReference>
<evidence type="ECO:0000313" key="2">
    <source>
        <dbReference type="EMBL" id="OBB27294.1"/>
    </source>
</evidence>
<dbReference type="SUPFAM" id="SSF52540">
    <property type="entry name" value="P-loop containing nucleoside triphosphate hydrolases"/>
    <property type="match status" value="1"/>
</dbReference>
<feature type="transmembrane region" description="Helical" evidence="1">
    <location>
        <begin position="359"/>
        <end position="380"/>
    </location>
</feature>
<sequence>MDTARVEAVADAVAAADAVVAAIDPGLNSPGVETRDAVLVAGPWLAGSTSVMAALRERMPQTTFVESTELVAGEAPAAVIFVVSAAAPITESDCALVDLASRYTDLVIGVVSKIDAYRDWRDVRDADAEILSGRDERYERMPWVGVSAAPDLGEPQLDELVDLLSGQLADPDMARRNRLRAWETRLEAVIGRYEADGSGADRQARVDVLRERRAEVARARRLTRTERSIALRSQMQQARVQLGYFARNRCNSVRTELQEDVAGISRRRIATFEEYARQRAGEVVGEVDEGITAHLRGVATELELSPPELPAQPAVAGLPAQPAVPGLPAQPAVPGLPAQPAVPDLPPPPLKSRTPETRLMLVLGAGFGLGVAVAVSRLLVGAAPRLAVAGLVVGAVVGLLLAVWVVGTRALLHDRAVLDRWVGEITTTLRSAVEQLVATRVLAAETALTTEQAAREEADAVAAAEKTAAMDAELREHAIATARAAAQRDRRIPPLQRALDAVRADLYGNSDATDE</sequence>